<comment type="caution">
    <text evidence="2">The sequence shown here is derived from an EMBL/GenBank/DDBJ whole genome shotgun (WGS) entry which is preliminary data.</text>
</comment>
<accession>A0A9Q1J0N5</accession>
<keyword evidence="1" id="KW-0812">Transmembrane</keyword>
<evidence type="ECO:0008006" key="4">
    <source>
        <dbReference type="Google" id="ProtNLM"/>
    </source>
</evidence>
<name>A0A9Q1J0N5_SYNKA</name>
<evidence type="ECO:0000313" key="2">
    <source>
        <dbReference type="EMBL" id="KAJ8360392.1"/>
    </source>
</evidence>
<protein>
    <recommendedName>
        <fullName evidence="4">Vomeronasal type-1 receptor</fullName>
    </recommendedName>
</protein>
<sequence length="82" mass="9039">MSYRQMEVRLALKAAGFIGLNVVGMPGNLAVLLLFCHFFLAHGHLPHNKLILSQLVFANLMMTVYPGHSSGSDCPGYRPVLR</sequence>
<keyword evidence="3" id="KW-1185">Reference proteome</keyword>
<keyword evidence="1" id="KW-1133">Transmembrane helix</keyword>
<dbReference type="EMBL" id="JAINUF010000005">
    <property type="protein sequence ID" value="KAJ8360392.1"/>
    <property type="molecule type" value="Genomic_DNA"/>
</dbReference>
<keyword evidence="1" id="KW-0472">Membrane</keyword>
<dbReference type="Proteomes" id="UP001152622">
    <property type="component" value="Chromosome 5"/>
</dbReference>
<reference evidence="2" key="1">
    <citation type="journal article" date="2023" name="Science">
        <title>Genome structures resolve the early diversification of teleost fishes.</title>
        <authorList>
            <person name="Parey E."/>
            <person name="Louis A."/>
            <person name="Montfort J."/>
            <person name="Bouchez O."/>
            <person name="Roques C."/>
            <person name="Iampietro C."/>
            <person name="Lluch J."/>
            <person name="Castinel A."/>
            <person name="Donnadieu C."/>
            <person name="Desvignes T."/>
            <person name="Floi Bucao C."/>
            <person name="Jouanno E."/>
            <person name="Wen M."/>
            <person name="Mejri S."/>
            <person name="Dirks R."/>
            <person name="Jansen H."/>
            <person name="Henkel C."/>
            <person name="Chen W.J."/>
            <person name="Zahm M."/>
            <person name="Cabau C."/>
            <person name="Klopp C."/>
            <person name="Thompson A.W."/>
            <person name="Robinson-Rechavi M."/>
            <person name="Braasch I."/>
            <person name="Lecointre G."/>
            <person name="Bobe J."/>
            <person name="Postlethwait J.H."/>
            <person name="Berthelot C."/>
            <person name="Roest Crollius H."/>
            <person name="Guiguen Y."/>
        </authorList>
    </citation>
    <scope>NUCLEOTIDE SEQUENCE</scope>
    <source>
        <strain evidence="2">WJC10195</strain>
    </source>
</reference>
<evidence type="ECO:0000256" key="1">
    <source>
        <dbReference type="SAM" id="Phobius"/>
    </source>
</evidence>
<proteinExistence type="predicted"/>
<feature type="transmembrane region" description="Helical" evidence="1">
    <location>
        <begin position="12"/>
        <end position="40"/>
    </location>
</feature>
<organism evidence="2 3">
    <name type="scientific">Synaphobranchus kaupii</name>
    <name type="common">Kaup's arrowtooth eel</name>
    <dbReference type="NCBI Taxonomy" id="118154"/>
    <lineage>
        <taxon>Eukaryota</taxon>
        <taxon>Metazoa</taxon>
        <taxon>Chordata</taxon>
        <taxon>Craniata</taxon>
        <taxon>Vertebrata</taxon>
        <taxon>Euteleostomi</taxon>
        <taxon>Actinopterygii</taxon>
        <taxon>Neopterygii</taxon>
        <taxon>Teleostei</taxon>
        <taxon>Anguilliformes</taxon>
        <taxon>Synaphobranchidae</taxon>
        <taxon>Synaphobranchus</taxon>
    </lineage>
</organism>
<dbReference type="OrthoDB" id="9606139at2759"/>
<evidence type="ECO:0000313" key="3">
    <source>
        <dbReference type="Proteomes" id="UP001152622"/>
    </source>
</evidence>
<gene>
    <name evidence="2" type="ORF">SKAU_G00169170</name>
</gene>
<dbReference type="AlphaFoldDB" id="A0A9Q1J0N5"/>